<evidence type="ECO:0000313" key="3">
    <source>
        <dbReference type="Proteomes" id="UP000192610"/>
    </source>
</evidence>
<dbReference type="STRING" id="354355.SAMN05660816_02193"/>
<organism evidence="2 3">
    <name type="scientific">Niastella yeongjuensis</name>
    <dbReference type="NCBI Taxonomy" id="354355"/>
    <lineage>
        <taxon>Bacteria</taxon>
        <taxon>Pseudomonadati</taxon>
        <taxon>Bacteroidota</taxon>
        <taxon>Chitinophagia</taxon>
        <taxon>Chitinophagales</taxon>
        <taxon>Chitinophagaceae</taxon>
        <taxon>Niastella</taxon>
    </lineage>
</organism>
<evidence type="ECO:0000313" key="2">
    <source>
        <dbReference type="EMBL" id="OQP39962.1"/>
    </source>
</evidence>
<reference evidence="3" key="1">
    <citation type="submission" date="2016-04" db="EMBL/GenBank/DDBJ databases">
        <authorList>
            <person name="Chen L."/>
            <person name="Zhuang W."/>
            <person name="Wang G."/>
        </authorList>
    </citation>
    <scope>NUCLEOTIDE SEQUENCE [LARGE SCALE GENOMIC DNA]</scope>
    <source>
        <strain evidence="3">17621</strain>
    </source>
</reference>
<name>A0A1V9E1J2_9BACT</name>
<sequence>MLFMKTILFIISFSIIASCNYYSQADTNQLPPEKSSIKVIKLVDSLGSITFSIPSRYDTTFIWTHYSDCGKPCDEIKYRLQPKSLKIFQESGFYWRGEPKDSVERFTIVHSGYFPFYNNTDSNSIFQQHFAKKQNTISDPDTYKIKSDTVEKIGDRYFSIIVIDLYDTLKNQYSKKLLASTTIKGNIVDFKYELLTKRNDSLNKNFITNSKYYLRTIRISNGM</sequence>
<protein>
    <submittedName>
        <fullName evidence="2">Uncharacterized protein</fullName>
    </submittedName>
</protein>
<evidence type="ECO:0000256" key="1">
    <source>
        <dbReference type="SAM" id="SignalP"/>
    </source>
</evidence>
<dbReference type="Proteomes" id="UP000192610">
    <property type="component" value="Unassembled WGS sequence"/>
</dbReference>
<keyword evidence="3" id="KW-1185">Reference proteome</keyword>
<accession>A0A1V9E1J2</accession>
<dbReference type="AlphaFoldDB" id="A0A1V9E1J2"/>
<gene>
    <name evidence="2" type="ORF">A4H97_17245</name>
</gene>
<feature type="signal peptide" evidence="1">
    <location>
        <begin position="1"/>
        <end position="25"/>
    </location>
</feature>
<dbReference type="EMBL" id="LVXG01000078">
    <property type="protein sequence ID" value="OQP39962.1"/>
    <property type="molecule type" value="Genomic_DNA"/>
</dbReference>
<keyword evidence="1" id="KW-0732">Signal</keyword>
<feature type="chain" id="PRO_5010718884" evidence="1">
    <location>
        <begin position="26"/>
        <end position="223"/>
    </location>
</feature>
<proteinExistence type="predicted"/>
<comment type="caution">
    <text evidence="2">The sequence shown here is derived from an EMBL/GenBank/DDBJ whole genome shotgun (WGS) entry which is preliminary data.</text>
</comment>
<dbReference type="PROSITE" id="PS51257">
    <property type="entry name" value="PROKAR_LIPOPROTEIN"/>
    <property type="match status" value="1"/>
</dbReference>